<dbReference type="AlphaFoldDB" id="A0ABD3Q8R7"/>
<dbReference type="PROSITE" id="PS00018">
    <property type="entry name" value="EF_HAND_1"/>
    <property type="match status" value="1"/>
</dbReference>
<proteinExistence type="predicted"/>
<evidence type="ECO:0000313" key="5">
    <source>
        <dbReference type="Proteomes" id="UP001516023"/>
    </source>
</evidence>
<gene>
    <name evidence="4" type="ORF">HJC23_010899</name>
</gene>
<keyword evidence="5" id="KW-1185">Reference proteome</keyword>
<dbReference type="Proteomes" id="UP001516023">
    <property type="component" value="Unassembled WGS sequence"/>
</dbReference>
<evidence type="ECO:0000256" key="1">
    <source>
        <dbReference type="ARBA" id="ARBA00022837"/>
    </source>
</evidence>
<feature type="domain" description="EF-hand" evidence="3">
    <location>
        <begin position="367"/>
        <end position="402"/>
    </location>
</feature>
<comment type="caution">
    <text evidence="4">The sequence shown here is derived from an EMBL/GenBank/DDBJ whole genome shotgun (WGS) entry which is preliminary data.</text>
</comment>
<feature type="domain" description="EF-hand" evidence="3">
    <location>
        <begin position="285"/>
        <end position="321"/>
    </location>
</feature>
<dbReference type="Gene3D" id="1.10.238.10">
    <property type="entry name" value="EF-hand"/>
    <property type="match status" value="1"/>
</dbReference>
<dbReference type="PROSITE" id="PS50222">
    <property type="entry name" value="EF_HAND_2"/>
    <property type="match status" value="2"/>
</dbReference>
<dbReference type="InterPro" id="IPR011992">
    <property type="entry name" value="EF-hand-dom_pair"/>
</dbReference>
<name>A0ABD3Q8R7_9STRA</name>
<protein>
    <recommendedName>
        <fullName evidence="3">EF-hand domain-containing protein</fullName>
    </recommendedName>
</protein>
<evidence type="ECO:0000256" key="2">
    <source>
        <dbReference type="SAM" id="Coils"/>
    </source>
</evidence>
<dbReference type="EMBL" id="JABMIG020000060">
    <property type="protein sequence ID" value="KAL3796752.1"/>
    <property type="molecule type" value="Genomic_DNA"/>
</dbReference>
<organism evidence="4 5">
    <name type="scientific">Cyclotella cryptica</name>
    <dbReference type="NCBI Taxonomy" id="29204"/>
    <lineage>
        <taxon>Eukaryota</taxon>
        <taxon>Sar</taxon>
        <taxon>Stramenopiles</taxon>
        <taxon>Ochrophyta</taxon>
        <taxon>Bacillariophyta</taxon>
        <taxon>Coscinodiscophyceae</taxon>
        <taxon>Thalassiosirophycidae</taxon>
        <taxon>Stephanodiscales</taxon>
        <taxon>Stephanodiscaceae</taxon>
        <taxon>Cyclotella</taxon>
    </lineage>
</organism>
<accession>A0ABD3Q8R7</accession>
<dbReference type="SMART" id="SM00054">
    <property type="entry name" value="EFh"/>
    <property type="match status" value="3"/>
</dbReference>
<sequence length="520" mass="60869">MSAAWRTISHSSERKEREKELKQLKKSIKKTMRVQKREVMGLGDILFTVGGTETAAFAEKNDLLREQGESYYLRVKNDISSKEQVVVLWVKLVAHKDEFITDLKLGSTRPNHEHFFFGDKEGYQIIAHPRLRGMGAAASSLCLWYKKEINKSRHICDLKISYTKENQIDLIRKNYEMLPFCLSKFGCAYANIWILWTSKDIVRLTDSAHIEKELQDYSAMLKASPNDPMLIKMVEAANQRLREAQLREEDHAKDIPFDDLVYTKVGVASHTFTKFRQQFLALKRHELDKMKSVFQRSIDFDRDGKISVEDYAMFLGEPLSMASFIRQIFALSSNGRIRCGKNADSNTTPMMNVGSTLKATAVFCMLCSTELLKFIFSSYDEEGYGYIDNGEFRQLLASFHPRHSDEHVTRALKEFDLPTDGIMPFDTFVTLVKKLPHLMYPAFRVQEKMRKKFMGVPFWRRKLERYEEAKKLLNLEEEKLREAERMDRQKRDDFADDWNIDTIDVFVEKSKRENRRRQKR</sequence>
<dbReference type="InterPro" id="IPR002048">
    <property type="entry name" value="EF_hand_dom"/>
</dbReference>
<evidence type="ECO:0000313" key="4">
    <source>
        <dbReference type="EMBL" id="KAL3796752.1"/>
    </source>
</evidence>
<dbReference type="CDD" id="cd00051">
    <property type="entry name" value="EFh"/>
    <property type="match status" value="1"/>
</dbReference>
<keyword evidence="1" id="KW-0106">Calcium</keyword>
<feature type="coiled-coil region" evidence="2">
    <location>
        <begin position="463"/>
        <end position="493"/>
    </location>
</feature>
<reference evidence="4 5" key="1">
    <citation type="journal article" date="2020" name="G3 (Bethesda)">
        <title>Improved Reference Genome for Cyclotella cryptica CCMP332, a Model for Cell Wall Morphogenesis, Salinity Adaptation, and Lipid Production in Diatoms (Bacillariophyta).</title>
        <authorList>
            <person name="Roberts W.R."/>
            <person name="Downey K.M."/>
            <person name="Ruck E.C."/>
            <person name="Traller J.C."/>
            <person name="Alverson A.J."/>
        </authorList>
    </citation>
    <scope>NUCLEOTIDE SEQUENCE [LARGE SCALE GENOMIC DNA]</scope>
    <source>
        <strain evidence="4 5">CCMP332</strain>
    </source>
</reference>
<keyword evidence="2" id="KW-0175">Coiled coil</keyword>
<dbReference type="InterPro" id="IPR018247">
    <property type="entry name" value="EF_Hand_1_Ca_BS"/>
</dbReference>
<dbReference type="SUPFAM" id="SSF47473">
    <property type="entry name" value="EF-hand"/>
    <property type="match status" value="1"/>
</dbReference>
<evidence type="ECO:0000259" key="3">
    <source>
        <dbReference type="PROSITE" id="PS50222"/>
    </source>
</evidence>